<dbReference type="InterPro" id="IPR043502">
    <property type="entry name" value="DNA/RNA_pol_sf"/>
</dbReference>
<dbReference type="SUPFAM" id="SSF56672">
    <property type="entry name" value="DNA/RNA polymerases"/>
    <property type="match status" value="1"/>
</dbReference>
<dbReference type="GO" id="GO:0004519">
    <property type="term" value="F:endonuclease activity"/>
    <property type="evidence" value="ECO:0007669"/>
    <property type="project" value="UniProtKB-KW"/>
</dbReference>
<gene>
    <name evidence="10" type="ORF">Tci_057315</name>
</gene>
<evidence type="ECO:0000256" key="3">
    <source>
        <dbReference type="ARBA" id="ARBA00022722"/>
    </source>
</evidence>
<evidence type="ECO:0000256" key="5">
    <source>
        <dbReference type="ARBA" id="ARBA00022801"/>
    </source>
</evidence>
<dbReference type="Pfam" id="PF17921">
    <property type="entry name" value="Integrase_H2C2"/>
    <property type="match status" value="1"/>
</dbReference>
<evidence type="ECO:0000313" key="10">
    <source>
        <dbReference type="EMBL" id="GEU85337.1"/>
    </source>
</evidence>
<dbReference type="PANTHER" id="PTHR37984:SF5">
    <property type="entry name" value="PROTEIN NYNRIN-LIKE"/>
    <property type="match status" value="1"/>
</dbReference>
<feature type="domain" description="Reverse transcriptase" evidence="7">
    <location>
        <begin position="207"/>
        <end position="349"/>
    </location>
</feature>
<evidence type="ECO:0000259" key="7">
    <source>
        <dbReference type="Pfam" id="PF00078"/>
    </source>
</evidence>
<keyword evidence="2" id="KW-0548">Nucleotidyltransferase</keyword>
<evidence type="ECO:0000256" key="2">
    <source>
        <dbReference type="ARBA" id="ARBA00022695"/>
    </source>
</evidence>
<feature type="domain" description="Reverse transcriptase RNase H-like" evidence="8">
    <location>
        <begin position="439"/>
        <end position="542"/>
    </location>
</feature>
<dbReference type="Gene3D" id="1.10.340.70">
    <property type="match status" value="1"/>
</dbReference>
<keyword evidence="3" id="KW-0540">Nuclease</keyword>
<dbReference type="FunFam" id="3.30.70.270:FF:000020">
    <property type="entry name" value="Transposon Tf2-6 polyprotein-like Protein"/>
    <property type="match status" value="1"/>
</dbReference>
<evidence type="ECO:0000256" key="1">
    <source>
        <dbReference type="ARBA" id="ARBA00022679"/>
    </source>
</evidence>
<dbReference type="InterPro" id="IPR043128">
    <property type="entry name" value="Rev_trsase/Diguanyl_cyclase"/>
</dbReference>
<sequence>MACEEYSQEVLGFSDVIASGNPTPYYDPIVSTSSPTLTPFGDSDYLLEEVDAFLSLEDDPTSPEVDQNYMPQVRKELKICEAKTNKSSIDEPPEVELKDLPPHLEYAFLEGDDKLPAIIAKDLSVEEKASLITVLKSHERAIAWKLSDIKGIDPEFCTHKILMEDDFEPAVQHQRRVNPKIHDVIKQEVLKLLDAELIYPISDSPWLNEATRKDRFPLPFMDQMLERLAGNEYYCFLDGFSGYFQILIDLKDQEKTTFTYPYETFAYRHMPFGLCNAPGTFQRCMVAIFHDMIEKTMEVFMDEFSVFGNSFQTCLSHLEKMLKRCEDTNLCLNWEKSHFMVKEGIVFGHKISKNRIEVDKAKVKVIAKLPYPTSVKGIRSFLGHAGFYRRFIKDFSKIARPMTRLLEKDTLFFFSKECVEAFQTFKRKLTEAPILIAPDWDLPFELMCDASDFAIGVVLGQRQEKHFRPIHYASKTMTEIESNYTTTEKEMLVVVYAIEKFRSYLIMNKSIVYTDHSALKYLFAKKDSKARLLRWVLLLQEFTFKVIDTKGAENLTADHLSRLENPHQNVLDPKEINESFPLETLNMVSSHGNSSTSWFADFANYHAGNFVVKGMSSQQKNKFFKDVKHYFWDDPFLFKICVDQVIRRCVHGQQAIDILKACHYGPIGGHHGPNYTSNKAFDSRFYWPTIYRDAQDLVKTCDVCQRLERFHNEMKCHKISSKFAKFLTSGALTSWSRSRLLEGTNTYS</sequence>
<dbReference type="Gene3D" id="3.10.10.10">
    <property type="entry name" value="HIV Type 1 Reverse Transcriptase, subunit A, domain 1"/>
    <property type="match status" value="2"/>
</dbReference>
<dbReference type="CDD" id="cd01647">
    <property type="entry name" value="RT_LTR"/>
    <property type="match status" value="1"/>
</dbReference>
<dbReference type="FunFam" id="3.10.20.370:FF:000001">
    <property type="entry name" value="Retrovirus-related Pol polyprotein from transposon 17.6-like protein"/>
    <property type="match status" value="1"/>
</dbReference>
<keyword evidence="5" id="KW-0378">Hydrolase</keyword>
<organism evidence="10">
    <name type="scientific">Tanacetum cinerariifolium</name>
    <name type="common">Dalmatian daisy</name>
    <name type="synonym">Chrysanthemum cinerariifolium</name>
    <dbReference type="NCBI Taxonomy" id="118510"/>
    <lineage>
        <taxon>Eukaryota</taxon>
        <taxon>Viridiplantae</taxon>
        <taxon>Streptophyta</taxon>
        <taxon>Embryophyta</taxon>
        <taxon>Tracheophyta</taxon>
        <taxon>Spermatophyta</taxon>
        <taxon>Magnoliopsida</taxon>
        <taxon>eudicotyledons</taxon>
        <taxon>Gunneridae</taxon>
        <taxon>Pentapetalae</taxon>
        <taxon>asterids</taxon>
        <taxon>campanulids</taxon>
        <taxon>Asterales</taxon>
        <taxon>Asteraceae</taxon>
        <taxon>Asteroideae</taxon>
        <taxon>Anthemideae</taxon>
        <taxon>Anthemidinae</taxon>
        <taxon>Tanacetum</taxon>
    </lineage>
</organism>
<dbReference type="InterPro" id="IPR041373">
    <property type="entry name" value="RT_RNaseH"/>
</dbReference>
<protein>
    <submittedName>
        <fullName evidence="10">Reverse transcriptase domain-containing protein</fullName>
    </submittedName>
</protein>
<keyword evidence="1" id="KW-0808">Transferase</keyword>
<dbReference type="Pfam" id="PF00078">
    <property type="entry name" value="RVT_1"/>
    <property type="match status" value="1"/>
</dbReference>
<dbReference type="Pfam" id="PF17917">
    <property type="entry name" value="RT_RNaseH"/>
    <property type="match status" value="1"/>
</dbReference>
<name>A0A6L2NIC1_TANCI</name>
<dbReference type="AlphaFoldDB" id="A0A6L2NIC1"/>
<dbReference type="GO" id="GO:0003964">
    <property type="term" value="F:RNA-directed DNA polymerase activity"/>
    <property type="evidence" value="ECO:0007669"/>
    <property type="project" value="UniProtKB-KW"/>
</dbReference>
<keyword evidence="4" id="KW-0255">Endonuclease</keyword>
<feature type="domain" description="Integrase zinc-binding" evidence="9">
    <location>
        <begin position="657"/>
        <end position="706"/>
    </location>
</feature>
<dbReference type="GO" id="GO:0016787">
    <property type="term" value="F:hydrolase activity"/>
    <property type="evidence" value="ECO:0007669"/>
    <property type="project" value="UniProtKB-KW"/>
</dbReference>
<dbReference type="PANTHER" id="PTHR37984">
    <property type="entry name" value="PROTEIN CBG26694"/>
    <property type="match status" value="1"/>
</dbReference>
<reference evidence="10" key="1">
    <citation type="journal article" date="2019" name="Sci. Rep.">
        <title>Draft genome of Tanacetum cinerariifolium, the natural source of mosquito coil.</title>
        <authorList>
            <person name="Yamashiro T."/>
            <person name="Shiraishi A."/>
            <person name="Satake H."/>
            <person name="Nakayama K."/>
        </authorList>
    </citation>
    <scope>NUCLEOTIDE SEQUENCE</scope>
</reference>
<comment type="caution">
    <text evidence="10">The sequence shown here is derived from an EMBL/GenBank/DDBJ whole genome shotgun (WGS) entry which is preliminary data.</text>
</comment>
<dbReference type="InterPro" id="IPR000477">
    <property type="entry name" value="RT_dom"/>
</dbReference>
<dbReference type="InterPro" id="IPR041588">
    <property type="entry name" value="Integrase_H2C2"/>
</dbReference>
<proteinExistence type="predicted"/>
<evidence type="ECO:0000259" key="9">
    <source>
        <dbReference type="Pfam" id="PF17921"/>
    </source>
</evidence>
<accession>A0A6L2NIC1</accession>
<keyword evidence="6 10" id="KW-0695">RNA-directed DNA polymerase</keyword>
<evidence type="ECO:0000259" key="8">
    <source>
        <dbReference type="Pfam" id="PF17917"/>
    </source>
</evidence>
<evidence type="ECO:0000256" key="4">
    <source>
        <dbReference type="ARBA" id="ARBA00022759"/>
    </source>
</evidence>
<dbReference type="EMBL" id="BKCJ010009089">
    <property type="protein sequence ID" value="GEU85337.1"/>
    <property type="molecule type" value="Genomic_DNA"/>
</dbReference>
<dbReference type="CDD" id="cd09274">
    <property type="entry name" value="RNase_HI_RT_Ty3"/>
    <property type="match status" value="1"/>
</dbReference>
<dbReference type="Gene3D" id="3.30.70.270">
    <property type="match status" value="2"/>
</dbReference>
<dbReference type="InterPro" id="IPR050951">
    <property type="entry name" value="Retrovirus_Pol_polyprotein"/>
</dbReference>
<evidence type="ECO:0000256" key="6">
    <source>
        <dbReference type="ARBA" id="ARBA00022918"/>
    </source>
</evidence>